<dbReference type="PANTHER" id="PTHR33542">
    <property type="entry name" value="SIROHYDROCHLORIN FERROCHELATASE, CHLOROPLASTIC"/>
    <property type="match status" value="1"/>
</dbReference>
<organism evidence="3 4">
    <name type="scientific">Paenibacillus residui</name>
    <dbReference type="NCBI Taxonomy" id="629724"/>
    <lineage>
        <taxon>Bacteria</taxon>
        <taxon>Bacillati</taxon>
        <taxon>Bacillota</taxon>
        <taxon>Bacilli</taxon>
        <taxon>Bacillales</taxon>
        <taxon>Paenibacillaceae</taxon>
        <taxon>Paenibacillus</taxon>
    </lineage>
</organism>
<evidence type="ECO:0000313" key="4">
    <source>
        <dbReference type="Proteomes" id="UP001597120"/>
    </source>
</evidence>
<evidence type="ECO:0000256" key="2">
    <source>
        <dbReference type="ARBA" id="ARBA00023239"/>
    </source>
</evidence>
<reference evidence="4" key="1">
    <citation type="journal article" date="2019" name="Int. J. Syst. Evol. Microbiol.">
        <title>The Global Catalogue of Microorganisms (GCM) 10K type strain sequencing project: providing services to taxonomists for standard genome sequencing and annotation.</title>
        <authorList>
            <consortium name="The Broad Institute Genomics Platform"/>
            <consortium name="The Broad Institute Genome Sequencing Center for Infectious Disease"/>
            <person name="Wu L."/>
            <person name="Ma J."/>
        </authorList>
    </citation>
    <scope>NUCLEOTIDE SEQUENCE [LARGE SCALE GENOMIC DNA]</scope>
    <source>
        <strain evidence="4">CCUG 57263</strain>
    </source>
</reference>
<proteinExistence type="predicted"/>
<dbReference type="RefSeq" id="WP_144932878.1">
    <property type="nucleotide sequence ID" value="NZ_JBHTIU010000016.1"/>
</dbReference>
<keyword evidence="1" id="KW-0479">Metal-binding</keyword>
<dbReference type="PANTHER" id="PTHR33542:SF3">
    <property type="entry name" value="SIROHYDROCHLORIN FERROCHELATASE, CHLOROPLASTIC"/>
    <property type="match status" value="1"/>
</dbReference>
<dbReference type="Pfam" id="PF01903">
    <property type="entry name" value="CbiX"/>
    <property type="match status" value="2"/>
</dbReference>
<dbReference type="Gene3D" id="3.40.50.1400">
    <property type="match status" value="2"/>
</dbReference>
<protein>
    <submittedName>
        <fullName evidence="3">Sirohydrochlorin chelatase</fullName>
    </submittedName>
</protein>
<name>A0ABW3D7W4_9BACL</name>
<keyword evidence="4" id="KW-1185">Reference proteome</keyword>
<evidence type="ECO:0000313" key="3">
    <source>
        <dbReference type="EMBL" id="MFD0868596.1"/>
    </source>
</evidence>
<accession>A0ABW3D7W4</accession>
<keyword evidence="2" id="KW-0456">Lyase</keyword>
<gene>
    <name evidence="3" type="ORF">ACFQ03_05500</name>
</gene>
<dbReference type="Proteomes" id="UP001597120">
    <property type="component" value="Unassembled WGS sequence"/>
</dbReference>
<dbReference type="InterPro" id="IPR002762">
    <property type="entry name" value="CbiX-like"/>
</dbReference>
<sequence>MKKTAVLVVAHGSPDPGWVELVDETVRQAGLRLPVHIGYLGGVPERGIAAQLIRLERIGMRHVLVVPLFVSEGSTHLNEIRYSLGLIPAPAVATDLQRLIVKVRLHWCPPLEDDVRIMRILEERLRELSSVPAGEALLTVGHGSAVPGFQEAWENLLLRVTERLRRQFGFSAAAYATLRPDTVAAQAKALLTCGRLLVLPLFLSEGYFTNRAIPDRLEGIHYSYTGKAYLPHPLIADWIRQTVEQAMETLWGGAAVKAH</sequence>
<dbReference type="EMBL" id="JBHTIU010000016">
    <property type="protein sequence ID" value="MFD0868596.1"/>
    <property type="molecule type" value="Genomic_DNA"/>
</dbReference>
<dbReference type="SUPFAM" id="SSF53800">
    <property type="entry name" value="Chelatase"/>
    <property type="match status" value="1"/>
</dbReference>
<dbReference type="InterPro" id="IPR050963">
    <property type="entry name" value="Sirohydro_Cobaltochel/CbiX"/>
</dbReference>
<evidence type="ECO:0000256" key="1">
    <source>
        <dbReference type="ARBA" id="ARBA00022723"/>
    </source>
</evidence>
<comment type="caution">
    <text evidence="3">The sequence shown here is derived from an EMBL/GenBank/DDBJ whole genome shotgun (WGS) entry which is preliminary data.</text>
</comment>